<sequence>MPTDQEYEIQCRTIFKRLNTRKKFKIASIEGTHIIVEQDEEICGQKEPRQFEFDSTKALEDFVTQENQIEREISTQLSGNDMPYR</sequence>
<dbReference type="EMBL" id="CP048685">
    <property type="protein sequence ID" value="QPJ62055.1"/>
    <property type="molecule type" value="Genomic_DNA"/>
</dbReference>
<gene>
    <name evidence="1" type="ORF">G3M70_09305</name>
</gene>
<accession>A0A7T0G095</accession>
<dbReference type="Proteomes" id="UP000594688">
    <property type="component" value="Chromosome"/>
</dbReference>
<name>A0A7T0G095_9BACT</name>
<organism evidence="1 2">
    <name type="scientific">Candidatus Nitronauta litoralis</name>
    <dbReference type="NCBI Taxonomy" id="2705533"/>
    <lineage>
        <taxon>Bacteria</taxon>
        <taxon>Pseudomonadati</taxon>
        <taxon>Nitrospinota/Tectimicrobiota group</taxon>
        <taxon>Nitrospinota</taxon>
        <taxon>Nitrospinia</taxon>
        <taxon>Nitrospinales</taxon>
        <taxon>Nitrospinaceae</taxon>
        <taxon>Candidatus Nitronauta</taxon>
    </lineage>
</organism>
<dbReference type="KEGG" id="nli:G3M70_09305"/>
<proteinExistence type="predicted"/>
<protein>
    <submittedName>
        <fullName evidence="1">Uncharacterized protein</fullName>
    </submittedName>
</protein>
<reference evidence="1 2" key="1">
    <citation type="submission" date="2020-02" db="EMBL/GenBank/DDBJ databases">
        <title>Genomic and physiological characterization of two novel Nitrospinaceae genera.</title>
        <authorList>
            <person name="Mueller A.J."/>
            <person name="Jung M.-Y."/>
            <person name="Strachan C.R."/>
            <person name="Herbold C.W."/>
            <person name="Kirkegaard R.H."/>
            <person name="Daims H."/>
        </authorList>
    </citation>
    <scope>NUCLEOTIDE SEQUENCE [LARGE SCALE GENOMIC DNA]</scope>
    <source>
        <strain evidence="1">EB</strain>
    </source>
</reference>
<evidence type="ECO:0000313" key="1">
    <source>
        <dbReference type="EMBL" id="QPJ62055.1"/>
    </source>
</evidence>
<evidence type="ECO:0000313" key="2">
    <source>
        <dbReference type="Proteomes" id="UP000594688"/>
    </source>
</evidence>
<dbReference type="AlphaFoldDB" id="A0A7T0G095"/>